<evidence type="ECO:0000259" key="5">
    <source>
        <dbReference type="Pfam" id="PF01266"/>
    </source>
</evidence>
<reference evidence="6 7" key="1">
    <citation type="submission" date="2024-09" db="EMBL/GenBank/DDBJ databases">
        <authorList>
            <person name="Sun Q."/>
            <person name="Mori K."/>
        </authorList>
    </citation>
    <scope>NUCLEOTIDE SEQUENCE [LARGE SCALE GENOMIC DNA]</scope>
    <source>
        <strain evidence="6 7">NCAIM B.02604</strain>
    </source>
</reference>
<evidence type="ECO:0000256" key="1">
    <source>
        <dbReference type="ARBA" id="ARBA00001974"/>
    </source>
</evidence>
<evidence type="ECO:0000256" key="4">
    <source>
        <dbReference type="ARBA" id="ARBA00023002"/>
    </source>
</evidence>
<dbReference type="EMBL" id="JBHLUB010000020">
    <property type="protein sequence ID" value="MFC0581577.1"/>
    <property type="molecule type" value="Genomic_DNA"/>
</dbReference>
<name>A0ABV6P8Y1_9MICC</name>
<evidence type="ECO:0000313" key="7">
    <source>
        <dbReference type="Proteomes" id="UP001589862"/>
    </source>
</evidence>
<dbReference type="Pfam" id="PF01266">
    <property type="entry name" value="DAO"/>
    <property type="match status" value="1"/>
</dbReference>
<protein>
    <submittedName>
        <fullName evidence="6">TIGR03364 family FAD-dependent oxidoreductase</fullName>
    </submittedName>
</protein>
<comment type="cofactor">
    <cofactor evidence="1">
        <name>FAD</name>
        <dbReference type="ChEBI" id="CHEBI:57692"/>
    </cofactor>
</comment>
<dbReference type="Gene3D" id="3.30.9.10">
    <property type="entry name" value="D-Amino Acid Oxidase, subunit A, domain 2"/>
    <property type="match status" value="1"/>
</dbReference>
<dbReference type="PANTHER" id="PTHR13847:SF286">
    <property type="entry name" value="D-AMINO ACID DEHYDROGENASE"/>
    <property type="match status" value="1"/>
</dbReference>
<dbReference type="InterPro" id="IPR017741">
    <property type="entry name" value="FAD-dependent_OxRdtase_HpnW"/>
</dbReference>
<keyword evidence="3" id="KW-0285">Flavoprotein</keyword>
<accession>A0ABV6P8Y1</accession>
<dbReference type="Gene3D" id="3.50.50.60">
    <property type="entry name" value="FAD/NAD(P)-binding domain"/>
    <property type="match status" value="1"/>
</dbReference>
<dbReference type="NCBIfam" id="TIGR03364">
    <property type="entry name" value="HpnW_proposed"/>
    <property type="match status" value="1"/>
</dbReference>
<dbReference type="SUPFAM" id="SSF51905">
    <property type="entry name" value="FAD/NAD(P)-binding domain"/>
    <property type="match status" value="1"/>
</dbReference>
<keyword evidence="7" id="KW-1185">Reference proteome</keyword>
<sequence length="376" mass="39936">MRTTDITIVGAGIIGLAHAWAAQRRGLSVRIIEENDGTVGASVRNFGHCCITGQTGHFGLLAEQGREQWLAAATDAGFWAQEAGAYVLATGTEEMSVLAEVQAEKGTDKVQLLDATDIQAALGTTETVAVGGAYLPMDLRVDPREAAPRIASWLNKQANVEILYNTRVTGVQDGLVETTRGSFTTGHTIVCVGHELNGVLPGLAEQSGIRECALNMMLVAAPEHFTTHSAILTGTSLLRYDAFAETAAAASLRDRIVAAKPELLSIGANCMFTRRPDGTVLVGDSHVYDRSVQPFLEEATSNLLLREAADYLGVPELKVLQRWQGVYASSDVRPLVVEEVSARVTAVTVATGIGMTISFGLAEENLTQLTSALSAV</sequence>
<organism evidence="6 7">
    <name type="scientific">Micrococcoides hystricis</name>
    <dbReference type="NCBI Taxonomy" id="1572761"/>
    <lineage>
        <taxon>Bacteria</taxon>
        <taxon>Bacillati</taxon>
        <taxon>Actinomycetota</taxon>
        <taxon>Actinomycetes</taxon>
        <taxon>Micrococcales</taxon>
        <taxon>Micrococcaceae</taxon>
        <taxon>Micrococcoides</taxon>
    </lineage>
</organism>
<comment type="similarity">
    <text evidence="2">Belongs to the DadA oxidoreductase family.</text>
</comment>
<comment type="caution">
    <text evidence="6">The sequence shown here is derived from an EMBL/GenBank/DDBJ whole genome shotgun (WGS) entry which is preliminary data.</text>
</comment>
<dbReference type="PANTHER" id="PTHR13847">
    <property type="entry name" value="SARCOSINE DEHYDROGENASE-RELATED"/>
    <property type="match status" value="1"/>
</dbReference>
<dbReference type="Proteomes" id="UP001589862">
    <property type="component" value="Unassembled WGS sequence"/>
</dbReference>
<keyword evidence="4" id="KW-0560">Oxidoreductase</keyword>
<evidence type="ECO:0000313" key="6">
    <source>
        <dbReference type="EMBL" id="MFC0581577.1"/>
    </source>
</evidence>
<evidence type="ECO:0000256" key="2">
    <source>
        <dbReference type="ARBA" id="ARBA00009410"/>
    </source>
</evidence>
<feature type="domain" description="FAD dependent oxidoreductase" evidence="5">
    <location>
        <begin position="5"/>
        <end position="363"/>
    </location>
</feature>
<gene>
    <name evidence="6" type="ORF">ACFFFR_04135</name>
</gene>
<dbReference type="RefSeq" id="WP_377458267.1">
    <property type="nucleotide sequence ID" value="NZ_JBHLUB010000020.1"/>
</dbReference>
<evidence type="ECO:0000256" key="3">
    <source>
        <dbReference type="ARBA" id="ARBA00022630"/>
    </source>
</evidence>
<dbReference type="InterPro" id="IPR036188">
    <property type="entry name" value="FAD/NAD-bd_sf"/>
</dbReference>
<dbReference type="InterPro" id="IPR006076">
    <property type="entry name" value="FAD-dep_OxRdtase"/>
</dbReference>
<proteinExistence type="inferred from homology"/>